<dbReference type="Pfam" id="PF21798">
    <property type="entry name" value="DUF6878"/>
    <property type="match status" value="1"/>
</dbReference>
<dbReference type="Proteomes" id="UP000283569">
    <property type="component" value="Unassembled WGS sequence"/>
</dbReference>
<organism evidence="3 4">
    <name type="scientific">Gibberella intermedia</name>
    <name type="common">Bulb rot disease fungus</name>
    <name type="synonym">Fusarium proliferatum</name>
    <dbReference type="NCBI Taxonomy" id="948311"/>
    <lineage>
        <taxon>Eukaryota</taxon>
        <taxon>Fungi</taxon>
        <taxon>Dikarya</taxon>
        <taxon>Ascomycota</taxon>
        <taxon>Pezizomycotina</taxon>
        <taxon>Sordariomycetes</taxon>
        <taxon>Hypocreomycetidae</taxon>
        <taxon>Hypocreales</taxon>
        <taxon>Nectriaceae</taxon>
        <taxon>Fusarium</taxon>
        <taxon>Fusarium fujikuroi species complex</taxon>
    </lineage>
</organism>
<dbReference type="EMBL" id="MRDB01000200">
    <property type="protein sequence ID" value="RKL19498.1"/>
    <property type="molecule type" value="Genomic_DNA"/>
</dbReference>
<protein>
    <recommendedName>
        <fullName evidence="2">DUF6878 domain-containing protein</fullName>
    </recommendedName>
</protein>
<evidence type="ECO:0000313" key="4">
    <source>
        <dbReference type="Proteomes" id="UP000283569"/>
    </source>
</evidence>
<gene>
    <name evidence="3" type="ORF">BFJ72_g15179</name>
</gene>
<evidence type="ECO:0000259" key="2">
    <source>
        <dbReference type="Pfam" id="PF21798"/>
    </source>
</evidence>
<proteinExistence type="predicted"/>
<sequence length="205" mass="22687">KATRLAFHRPPRDAFPISPRRRHSEPAVRAGSFNDPLGRRRPERNACAPFIRGNDMQDNEQRESAPLSAPQRIAANRAAIFDALRADGVARAVASYTGSGDNGGPEGVQYELPDGRTLEPIPEVLQYRETCEWSGGTWQMTVTLKDWPLDDAITDVAMELVDEHFGGWENGDGASGEVVFDTADGSVVIEHRAYFTDSDYQEVRL</sequence>
<feature type="region of interest" description="Disordered" evidence="1">
    <location>
        <begin position="1"/>
        <end position="43"/>
    </location>
</feature>
<feature type="non-terminal residue" evidence="3">
    <location>
        <position position="1"/>
    </location>
</feature>
<feature type="region of interest" description="Disordered" evidence="1">
    <location>
        <begin position="49"/>
        <end position="68"/>
    </location>
</feature>
<dbReference type="AlphaFoldDB" id="A0A420RR75"/>
<name>A0A420RR75_GIBIN</name>
<reference evidence="3 4" key="1">
    <citation type="journal article" date="2018" name="Sci. Rep.">
        <title>Characterisation of pathogen-specific regions and novel effector candidates in Fusarium oxysporum f. sp. cepae.</title>
        <authorList>
            <person name="Armitage A.D."/>
            <person name="Taylor A."/>
            <person name="Sobczyk M.K."/>
            <person name="Baxter L."/>
            <person name="Greenfield B.P."/>
            <person name="Bates H.J."/>
            <person name="Wilson F."/>
            <person name="Jackson A.C."/>
            <person name="Ott S."/>
            <person name="Harrison R.J."/>
            <person name="Clarkson J.P."/>
        </authorList>
    </citation>
    <scope>NUCLEOTIDE SEQUENCE [LARGE SCALE GENOMIC DNA]</scope>
    <source>
        <strain evidence="3 4">Fp_A8</strain>
    </source>
</reference>
<evidence type="ECO:0000256" key="1">
    <source>
        <dbReference type="SAM" id="MobiDB-lite"/>
    </source>
</evidence>
<comment type="caution">
    <text evidence="3">The sequence shown here is derived from an EMBL/GenBank/DDBJ whole genome shotgun (WGS) entry which is preliminary data.</text>
</comment>
<evidence type="ECO:0000313" key="3">
    <source>
        <dbReference type="EMBL" id="RKL19498.1"/>
    </source>
</evidence>
<accession>A0A420RR75</accession>
<dbReference type="InterPro" id="IPR049243">
    <property type="entry name" value="DUF6878"/>
</dbReference>
<feature type="domain" description="DUF6878" evidence="2">
    <location>
        <begin position="74"/>
        <end position="200"/>
    </location>
</feature>